<organism evidence="1 2">
    <name type="scientific">Aeromicrobium chenweiae</name>
    <dbReference type="NCBI Taxonomy" id="2079793"/>
    <lineage>
        <taxon>Bacteria</taxon>
        <taxon>Bacillati</taxon>
        <taxon>Actinomycetota</taxon>
        <taxon>Actinomycetes</taxon>
        <taxon>Propionibacteriales</taxon>
        <taxon>Nocardioidaceae</taxon>
        <taxon>Aeromicrobium</taxon>
    </lineage>
</organism>
<proteinExistence type="predicted"/>
<evidence type="ECO:0000313" key="1">
    <source>
        <dbReference type="EMBL" id="AWB94091.1"/>
    </source>
</evidence>
<dbReference type="InterPro" id="IPR021215">
    <property type="entry name" value="DUF2752"/>
</dbReference>
<dbReference type="KEGG" id="aez:C3E78_07325"/>
<protein>
    <submittedName>
        <fullName evidence="1">DUF2752 domain-containing protein</fullName>
    </submittedName>
</protein>
<sequence>MVAPAAVGLAGAAVAVLLHVRDPHDSGTYGFCPFLALTGQPCPGCGGLRAANDLTRGDLVGALGSNALAVVLAGVLAVAWVLWVVRRWRGQRDRMIVLHGRAVVVVLTVMAVFTVVRMTPWGSWLAP</sequence>
<reference evidence="2" key="1">
    <citation type="submission" date="2018-01" db="EMBL/GenBank/DDBJ databases">
        <authorList>
            <person name="Li J."/>
        </authorList>
    </citation>
    <scope>NUCLEOTIDE SEQUENCE [LARGE SCALE GENOMIC DNA]</scope>
    <source>
        <strain evidence="2">592</strain>
    </source>
</reference>
<accession>A0A2S0WS15</accession>
<dbReference type="EMBL" id="CP026952">
    <property type="protein sequence ID" value="AWB94091.1"/>
    <property type="molecule type" value="Genomic_DNA"/>
</dbReference>
<evidence type="ECO:0000313" key="2">
    <source>
        <dbReference type="Proteomes" id="UP000244384"/>
    </source>
</evidence>
<dbReference type="Proteomes" id="UP000244384">
    <property type="component" value="Chromosome"/>
</dbReference>
<gene>
    <name evidence="1" type="ORF">C3E78_07325</name>
</gene>
<name>A0A2S0WS15_9ACTN</name>
<dbReference type="OrthoDB" id="5966662at2"/>
<dbReference type="Pfam" id="PF10825">
    <property type="entry name" value="DUF2752"/>
    <property type="match status" value="1"/>
</dbReference>
<accession>A0A5F2EY68</accession>
<keyword evidence="2" id="KW-1185">Reference proteome</keyword>
<dbReference type="AlphaFoldDB" id="A0A2S0WS15"/>